<feature type="transmembrane region" description="Helical" evidence="9">
    <location>
        <begin position="6"/>
        <end position="24"/>
    </location>
</feature>
<dbReference type="InterPro" id="IPR002126">
    <property type="entry name" value="Cadherin-like_dom"/>
</dbReference>
<dbReference type="PANTHER" id="PTHR24026">
    <property type="entry name" value="FAT ATYPICAL CADHERIN-RELATED"/>
    <property type="match status" value="1"/>
</dbReference>
<feature type="compositionally biased region" description="Basic and acidic residues" evidence="8">
    <location>
        <begin position="1853"/>
        <end position="1868"/>
    </location>
</feature>
<dbReference type="GeneID" id="107072312"/>
<feature type="region of interest" description="Disordered" evidence="8">
    <location>
        <begin position="1833"/>
        <end position="1881"/>
    </location>
</feature>
<feature type="compositionally biased region" description="Polar residues" evidence="8">
    <location>
        <begin position="1602"/>
        <end position="1612"/>
    </location>
</feature>
<feature type="compositionally biased region" description="Basic and acidic residues" evidence="8">
    <location>
        <begin position="1708"/>
        <end position="1724"/>
    </location>
</feature>
<feature type="domain" description="Cadherin" evidence="10">
    <location>
        <begin position="252"/>
        <end position="368"/>
    </location>
</feature>
<feature type="transmembrane region" description="Helical" evidence="9">
    <location>
        <begin position="882"/>
        <end position="903"/>
    </location>
</feature>
<evidence type="ECO:0000313" key="12">
    <source>
        <dbReference type="RefSeq" id="XP_015187616.1"/>
    </source>
</evidence>
<evidence type="ECO:0000256" key="8">
    <source>
        <dbReference type="SAM" id="MobiDB-lite"/>
    </source>
</evidence>
<dbReference type="PRINTS" id="PR00205">
    <property type="entry name" value="CADHERIN"/>
</dbReference>
<dbReference type="SMART" id="SM00112">
    <property type="entry name" value="CA"/>
    <property type="match status" value="4"/>
</dbReference>
<feature type="compositionally biased region" description="Basic and acidic residues" evidence="8">
    <location>
        <begin position="1964"/>
        <end position="2000"/>
    </location>
</feature>
<comment type="subcellular location">
    <subcellularLocation>
        <location evidence="1">Membrane</location>
    </subcellularLocation>
</comment>
<evidence type="ECO:0000256" key="2">
    <source>
        <dbReference type="ARBA" id="ARBA00022692"/>
    </source>
</evidence>
<evidence type="ECO:0000256" key="4">
    <source>
        <dbReference type="ARBA" id="ARBA00022837"/>
    </source>
</evidence>
<dbReference type="Pfam" id="PF00028">
    <property type="entry name" value="Cadherin"/>
    <property type="match status" value="2"/>
</dbReference>
<feature type="compositionally biased region" description="Polar residues" evidence="8">
    <location>
        <begin position="1697"/>
        <end position="1707"/>
    </location>
</feature>
<organism evidence="11 12">
    <name type="scientific">Polistes dominula</name>
    <name type="common">European paper wasp</name>
    <name type="synonym">Vespa dominula</name>
    <dbReference type="NCBI Taxonomy" id="743375"/>
    <lineage>
        <taxon>Eukaryota</taxon>
        <taxon>Metazoa</taxon>
        <taxon>Ecdysozoa</taxon>
        <taxon>Arthropoda</taxon>
        <taxon>Hexapoda</taxon>
        <taxon>Insecta</taxon>
        <taxon>Pterygota</taxon>
        <taxon>Neoptera</taxon>
        <taxon>Endopterygota</taxon>
        <taxon>Hymenoptera</taxon>
        <taxon>Apocrita</taxon>
        <taxon>Aculeata</taxon>
        <taxon>Vespoidea</taxon>
        <taxon>Vespidae</taxon>
        <taxon>Polistinae</taxon>
        <taxon>Polistini</taxon>
        <taxon>Polistes</taxon>
    </lineage>
</organism>
<feature type="compositionally biased region" description="Basic and acidic residues" evidence="8">
    <location>
        <begin position="2161"/>
        <end position="2185"/>
    </location>
</feature>
<dbReference type="PANTHER" id="PTHR24026:SF96">
    <property type="entry name" value="CADHERIN-86C"/>
    <property type="match status" value="1"/>
</dbReference>
<feature type="compositionally biased region" description="Basic and acidic residues" evidence="8">
    <location>
        <begin position="2238"/>
        <end position="2333"/>
    </location>
</feature>
<dbReference type="InterPro" id="IPR015919">
    <property type="entry name" value="Cadherin-like_sf"/>
</dbReference>
<keyword evidence="6 9" id="KW-0472">Membrane</keyword>
<feature type="region of interest" description="Disordered" evidence="8">
    <location>
        <begin position="2151"/>
        <end position="2185"/>
    </location>
</feature>
<feature type="compositionally biased region" description="Basic and acidic residues" evidence="8">
    <location>
        <begin position="1434"/>
        <end position="1459"/>
    </location>
</feature>
<dbReference type="PROSITE" id="PS00232">
    <property type="entry name" value="CADHERIN_1"/>
    <property type="match status" value="2"/>
</dbReference>
<feature type="compositionally biased region" description="Basic and acidic residues" evidence="8">
    <location>
        <begin position="1468"/>
        <end position="1508"/>
    </location>
</feature>
<feature type="region of interest" description="Disordered" evidence="8">
    <location>
        <begin position="1293"/>
        <end position="1338"/>
    </location>
</feature>
<feature type="region of interest" description="Disordered" evidence="8">
    <location>
        <begin position="1964"/>
        <end position="2135"/>
    </location>
</feature>
<feature type="compositionally biased region" description="Basic and acidic residues" evidence="8">
    <location>
        <begin position="1651"/>
        <end position="1695"/>
    </location>
</feature>
<evidence type="ECO:0000259" key="10">
    <source>
        <dbReference type="PROSITE" id="PS50268"/>
    </source>
</evidence>
<feature type="compositionally biased region" description="Basic and acidic residues" evidence="8">
    <location>
        <begin position="2032"/>
        <end position="2072"/>
    </location>
</feature>
<feature type="region of interest" description="Disordered" evidence="8">
    <location>
        <begin position="1216"/>
        <end position="1236"/>
    </location>
</feature>
<feature type="compositionally biased region" description="Low complexity" evidence="8">
    <location>
        <begin position="1293"/>
        <end position="1302"/>
    </location>
</feature>
<dbReference type="CDD" id="cd11304">
    <property type="entry name" value="Cadherin_repeat"/>
    <property type="match status" value="5"/>
</dbReference>
<keyword evidence="5 9" id="KW-1133">Transmembrane helix</keyword>
<feature type="compositionally biased region" description="Basic and acidic residues" evidence="8">
    <location>
        <begin position="1579"/>
        <end position="1591"/>
    </location>
</feature>
<proteinExistence type="predicted"/>
<accession>A0ABM1J578</accession>
<feature type="compositionally biased region" description="Basic and acidic residues" evidence="8">
    <location>
        <begin position="1303"/>
        <end position="1313"/>
    </location>
</feature>
<feature type="compositionally biased region" description="Polar residues" evidence="8">
    <location>
        <begin position="1567"/>
        <end position="1578"/>
    </location>
</feature>
<feature type="compositionally biased region" description="Basic and acidic residues" evidence="8">
    <location>
        <begin position="2408"/>
        <end position="2469"/>
    </location>
</feature>
<dbReference type="Gene3D" id="2.60.40.60">
    <property type="entry name" value="Cadherins"/>
    <property type="match status" value="5"/>
</dbReference>
<feature type="compositionally biased region" description="Basic and acidic residues" evidence="8">
    <location>
        <begin position="1049"/>
        <end position="1067"/>
    </location>
</feature>
<feature type="region of interest" description="Disordered" evidence="8">
    <location>
        <begin position="1387"/>
        <end position="1806"/>
    </location>
</feature>
<feature type="compositionally biased region" description="Polar residues" evidence="8">
    <location>
        <begin position="1725"/>
        <end position="1736"/>
    </location>
</feature>
<feature type="compositionally biased region" description="Basic and acidic residues" evidence="8">
    <location>
        <begin position="1398"/>
        <end position="1416"/>
    </location>
</feature>
<evidence type="ECO:0000256" key="9">
    <source>
        <dbReference type="SAM" id="Phobius"/>
    </source>
</evidence>
<feature type="region of interest" description="Disordered" evidence="8">
    <location>
        <begin position="2387"/>
        <end position="2540"/>
    </location>
</feature>
<dbReference type="Proteomes" id="UP000694924">
    <property type="component" value="Unplaced"/>
</dbReference>
<evidence type="ECO:0000256" key="3">
    <source>
        <dbReference type="ARBA" id="ARBA00022737"/>
    </source>
</evidence>
<name>A0ABM1J578_POLDO</name>
<dbReference type="InterPro" id="IPR020894">
    <property type="entry name" value="Cadherin_CS"/>
</dbReference>
<keyword evidence="11" id="KW-1185">Reference proteome</keyword>
<feature type="region of interest" description="Disordered" evidence="8">
    <location>
        <begin position="1049"/>
        <end position="1072"/>
    </location>
</feature>
<protein>
    <submittedName>
        <fullName evidence="12">Cadherin-86C</fullName>
    </submittedName>
</protein>
<feature type="compositionally biased region" description="Basic and acidic residues" evidence="8">
    <location>
        <begin position="2007"/>
        <end position="2025"/>
    </location>
</feature>
<feature type="compositionally biased region" description="Basic and acidic residues" evidence="8">
    <location>
        <begin position="2104"/>
        <end position="2135"/>
    </location>
</feature>
<gene>
    <name evidence="12" type="primary">LOC107072312</name>
</gene>
<feature type="compositionally biased region" description="Basic and acidic residues" evidence="8">
    <location>
        <begin position="1760"/>
        <end position="1777"/>
    </location>
</feature>
<keyword evidence="3" id="KW-0677">Repeat</keyword>
<keyword evidence="2 9" id="KW-0812">Transmembrane</keyword>
<evidence type="ECO:0000256" key="7">
    <source>
        <dbReference type="PROSITE-ProRule" id="PRU00043"/>
    </source>
</evidence>
<feature type="compositionally biased region" description="Basic and acidic residues" evidence="8">
    <location>
        <begin position="1547"/>
        <end position="1563"/>
    </location>
</feature>
<feature type="compositionally biased region" description="Polar residues" evidence="8">
    <location>
        <begin position="1525"/>
        <end position="1535"/>
    </location>
</feature>
<feature type="domain" description="Cadherin" evidence="10">
    <location>
        <begin position="486"/>
        <end position="592"/>
    </location>
</feature>
<evidence type="ECO:0000313" key="11">
    <source>
        <dbReference type="Proteomes" id="UP000694924"/>
    </source>
</evidence>
<dbReference type="SUPFAM" id="SSF49313">
    <property type="entry name" value="Cadherin-like"/>
    <property type="match status" value="5"/>
</dbReference>
<evidence type="ECO:0000256" key="1">
    <source>
        <dbReference type="ARBA" id="ARBA00004370"/>
    </source>
</evidence>
<feature type="domain" description="Cadherin" evidence="10">
    <location>
        <begin position="150"/>
        <end position="251"/>
    </location>
</feature>
<evidence type="ECO:0000256" key="5">
    <source>
        <dbReference type="ARBA" id="ARBA00022989"/>
    </source>
</evidence>
<dbReference type="PROSITE" id="PS50268">
    <property type="entry name" value="CADHERIN_2"/>
    <property type="match status" value="4"/>
</dbReference>
<feature type="domain" description="Cadherin" evidence="10">
    <location>
        <begin position="369"/>
        <end position="485"/>
    </location>
</feature>
<sequence>MPLAGAWFKIWIYLGLIFGWTIGARPRFDTSTDMGLVLIPADAEVDSVIFRLRATDQDADFPLIFEITATITPVVRIDNLPCTLYNKVCQANVILTKRLIPGRLHDFAVRVKDSKGDSNSMQATISVTNATTQRDKIFPHIPSLIMVPEDTKPGKELDYLLVRANPWSGKPVYIELWQPKELFTIRQRQTPSQTRGVITLIGELDFETQSMYTLTMYATDPYTEPGKDTRNIAGLNVVIVVQDVQDVPPIFTLAPPLTRLNNSVQPGDVILRVHAEDGDKGVPREIAYGLVSEGNPFTPFFNISETTGEIVLARPLEELTQITHVGAPVVLSVVAEEIRRTREEPPAQATVVEVGLLLGEPGNSPPYFESDTYVTVIDENLEPGSIITFGDQYSTRVRDEDIGKAGVFALKLENNNGTFEINPTVAERTASFTITVRDNTFIDYETYKSLIFKIVAQEVGPATNLSTSVPVTIYLRDVNDNPPIFEQDSYEVTLSENVTAGTRVVQVHATDKDTGDFGNIQYTRIIGQGSEAFTMDPDRGLITVAMGSSLDREIAPRLELSIEARDENGQGNRGVVPLIVNLLDVNDNVPIFEKSIYIFFLNSDLTNFTSPAMIKATDADAEPPNNVIRYEIIHGNYENKFHLNEITGELILRSPLTRVRRKKQSATEKLASKSQKELHRDDTKESILKTITTTATNLKMSKLFKRSLFKNELLKRIRKKRADDDNALYTLTARAYDLGVPHLSSLTQIRITSGRAAEDRIVTFVLPEENPDPIKTAKTLATITGARVTVQEIRPYVGINLTSDMPSDAKKSIVVARVEKSTSFVDIEKIRETLAANGVGIINASVMMPDSTGKTTTTNITNTVTNVQNEEVITVYKAENKILFWLLIILGLLMLLAIAALIICCICPSCPFYMAPRKRRVQSSETLIVRSDGRPKRHLHRKQPTIVHVTNNQERKQAWSADPTRSNWQFNRRNVKNCGLASLPGDVAYVSTHANEGRMNEESSRKQRDDLIYDTSGRITGQERMYVEDIESMKMRDYHMDNDVESMKRHEIERSPDHPRQSYRYEQEQDMDDERTVREQHFYREGNAEILRLVTRGQVEDNVIQHRGTTVIVDGKDIILKRFMEDQKMRQEASIQDLDGTRSIESTQRVRETTHQQPEIILIPQSLNIAHNQQHVDESGPGVQRLLIDRIDYDDTPKEKVTHISDIQANREESTIVGEASESTERPTIPTKDNAQPVNVQSYSYHDMELARQNALLTRLLLERETRVSGPAMMDSTSYLETQSLPGQVAIATQTDRTTATQTDRHVRSRSDNDESEDESRIRKKMKTKKRYESDSKRTRTLWMKSPIEEERSPCFDKRLSILRKKVKEVKDGRKISIEPEVLREISDSLDDNGSSGKGDDKETKTYERSTEETSIRYEILNEADNDSPSSTEITKDKFDNVFSEKTHYRGHDDRETKMIDSTCSSTEPKETREKHSEKEATSPKKETKKSQKKSESKPTFRILEREITLLTKKLSKLGEKKTQESTGSGSTIQEKTTTSSTKKSSKKDVDQKMSKRKEDSSKNRTKISTEPTPSTSKIVEKGTNQKKEGTVTKLKHKLKYQQAQVTSTGSSEIEDTHEKSRKESSESSKENVKDKQLPTTTFHSKIKRQSHVEEEKENVISKDQDSEKQKEFSKERSKFGKLDKSISRLQKESLSEEFSASTGSDQIESKKEFGPRRNFDKRMSTSSSDNVSRQPGQRKSRKMRVHQTTKVSDISLKGTPEKEDTDKHKTSSDDKNVKKKSKLIKMHADGKKKMTVVKSDLESTENDDRMISLKDALKDFVGFRHLEDKDKEKIKQSENGKNQNIEIIDFQDTDKEEIKQSQNKDQEIEITDVPSKDIEEDTINNVKENRKTLESCEVDNKNYVDKKKTVEKFVEELQKEIYMSRISDKEKTEITSTTSVSPIDKILSETTIIPNNVDKIDSKVGTEVTKEKDEITKEKDTKESFETERKDDSSVKDSKLISISIDTEKDTKSLDQSAKEDNEATKQLIEITDKDLQVTKDNGKVKEIEDKASLSESVQDKDEKKDEEKDILTISKEPSSFMATTKMIKTALEITSKHSSPQESDKDEKFELKETTIEKSEKDHARIDSPEVDKIIKSNDKRDSIIVSAEVHAGQIVEQTPDKNQDTDESKETLSSVQDKDKVDISVSKKDTKNIIEELTVKISPVKDVSEYHEMKDTEFTPYEDKPMEVIEQSIVNEEKDSTEKSQVKTEETTLQQEEEKGVYKSDEIEIKKDESDEEKQKLERTLIELDPKEQESKPTEKETDKEDVHSEILKDKITDLTSPKDFETHEKEELEKIQIISLPSTEPEVSTLADVKDRLTSEEESIEIKTIEELKNSTVEKISSNSIRVEKPSKPPSPIQTQEPSVVHEESEIKTETMKIDQDEKESGSPEVTKTMKELKFDEKTQLRTDDKDFTEKETLILLEDKGNQGSIIKLEKEEDQEDKEDSSKQDKFVERPDQRSMQPGEEFTKKGLQTRTEEYENENNTDHETLPNASAPR</sequence>
<feature type="compositionally biased region" description="Basic residues" evidence="8">
    <location>
        <begin position="1737"/>
        <end position="1748"/>
    </location>
</feature>
<feature type="compositionally biased region" description="Basic and acidic residues" evidence="8">
    <location>
        <begin position="1615"/>
        <end position="1637"/>
    </location>
</feature>
<evidence type="ECO:0000256" key="6">
    <source>
        <dbReference type="ARBA" id="ARBA00023136"/>
    </source>
</evidence>
<feature type="region of interest" description="Disordered" evidence="8">
    <location>
        <begin position="2234"/>
        <end position="2333"/>
    </location>
</feature>
<reference evidence="12" key="1">
    <citation type="submission" date="2025-08" db="UniProtKB">
        <authorList>
            <consortium name="RefSeq"/>
        </authorList>
    </citation>
    <scope>IDENTIFICATION</scope>
    <source>
        <tissue evidence="12">Whole body</tissue>
    </source>
</reference>
<feature type="compositionally biased region" description="Basic and acidic residues" evidence="8">
    <location>
        <begin position="2488"/>
        <end position="2501"/>
    </location>
</feature>
<keyword evidence="4 7" id="KW-0106">Calcium</keyword>
<dbReference type="RefSeq" id="XP_015187616.1">
    <property type="nucleotide sequence ID" value="XM_015332130.1"/>
</dbReference>